<reference evidence="1" key="1">
    <citation type="journal article" date="2021" name="Proc. Natl. Acad. Sci. U.S.A.">
        <title>A Catalog of Tens of Thousands of Viruses from Human Metagenomes Reveals Hidden Associations with Chronic Diseases.</title>
        <authorList>
            <person name="Tisza M.J."/>
            <person name="Buck C.B."/>
        </authorList>
    </citation>
    <scope>NUCLEOTIDE SEQUENCE</scope>
    <source>
        <strain evidence="1">CtkV91</strain>
    </source>
</reference>
<evidence type="ECO:0000313" key="1">
    <source>
        <dbReference type="EMBL" id="DAF61295.1"/>
    </source>
</evidence>
<protein>
    <submittedName>
        <fullName evidence="1">Uncharacterized protein</fullName>
    </submittedName>
</protein>
<name>A0A8S5TE91_9CAUD</name>
<dbReference type="EMBL" id="BK032807">
    <property type="protein sequence ID" value="DAF61295.1"/>
    <property type="molecule type" value="Genomic_DNA"/>
</dbReference>
<accession>A0A8S5TE91</accession>
<sequence length="30" mass="3829">MFRWSGGVRVNGLRWIVYRMCWVRFHWCLL</sequence>
<proteinExistence type="predicted"/>
<organism evidence="1">
    <name type="scientific">Siphoviridae sp. ctkV91</name>
    <dbReference type="NCBI Taxonomy" id="2827924"/>
    <lineage>
        <taxon>Viruses</taxon>
        <taxon>Duplodnaviria</taxon>
        <taxon>Heunggongvirae</taxon>
        <taxon>Uroviricota</taxon>
        <taxon>Caudoviricetes</taxon>
    </lineage>
</organism>